<evidence type="ECO:0000313" key="2">
    <source>
        <dbReference type="Proteomes" id="UP000248795"/>
    </source>
</evidence>
<proteinExistence type="predicted"/>
<dbReference type="Proteomes" id="UP000248795">
    <property type="component" value="Unassembled WGS sequence"/>
</dbReference>
<reference evidence="2" key="1">
    <citation type="submission" date="2018-06" db="EMBL/GenBank/DDBJ databases">
        <title>Aestuariibacter litoralis strain KCTC 52945T.</title>
        <authorList>
            <person name="Li X."/>
            <person name="Salam N."/>
            <person name="Li J.-L."/>
            <person name="Chen Y.-M."/>
            <person name="Yang Z.-W."/>
            <person name="Zhang L.-Y."/>
            <person name="Han M.-X."/>
            <person name="Xiao M."/>
            <person name="Li W.-J."/>
        </authorList>
    </citation>
    <scope>NUCLEOTIDE SEQUENCE [LARGE SCALE GENOMIC DNA]</scope>
    <source>
        <strain evidence="2">KCTC 52945</strain>
    </source>
</reference>
<keyword evidence="2" id="KW-1185">Reference proteome</keyword>
<accession>A0A2W2CC34</accession>
<sequence length="70" mass="7655">MKYSTDGTHAHCATHNCYVSLNQTEGQCRDDHRCNDEVCPLEKELGRPRFGKALDMMAAGIGQVMGKIGG</sequence>
<protein>
    <submittedName>
        <fullName evidence="1">Uncharacterized protein</fullName>
    </submittedName>
</protein>
<comment type="caution">
    <text evidence="1">The sequence shown here is derived from an EMBL/GenBank/DDBJ whole genome shotgun (WGS) entry which is preliminary data.</text>
</comment>
<evidence type="ECO:0000313" key="1">
    <source>
        <dbReference type="EMBL" id="PZF77753.1"/>
    </source>
</evidence>
<gene>
    <name evidence="1" type="ORF">DK847_04795</name>
</gene>
<organism evidence="1 2">
    <name type="scientific">Aestuariivirga litoralis</name>
    <dbReference type="NCBI Taxonomy" id="2650924"/>
    <lineage>
        <taxon>Bacteria</taxon>
        <taxon>Pseudomonadati</taxon>
        <taxon>Pseudomonadota</taxon>
        <taxon>Alphaproteobacteria</taxon>
        <taxon>Hyphomicrobiales</taxon>
        <taxon>Aestuariivirgaceae</taxon>
        <taxon>Aestuariivirga</taxon>
    </lineage>
</organism>
<dbReference type="EMBL" id="QKVK01000002">
    <property type="protein sequence ID" value="PZF77753.1"/>
    <property type="molecule type" value="Genomic_DNA"/>
</dbReference>
<dbReference type="RefSeq" id="WP_111196500.1">
    <property type="nucleotide sequence ID" value="NZ_QKVK01000002.1"/>
</dbReference>
<name>A0A2W2CC34_9HYPH</name>
<dbReference type="AlphaFoldDB" id="A0A2W2CC34"/>